<evidence type="ECO:0000313" key="2">
    <source>
        <dbReference type="Proteomes" id="UP000290779"/>
    </source>
</evidence>
<sequence length="53" mass="6093">MAYWGCGDIDDRFVCECCGNSFPLKEAVSDDGMLVCFDCYFEIFCEEEGEDRE</sequence>
<evidence type="ECO:0000313" key="1">
    <source>
        <dbReference type="EMBL" id="QAX99827.1"/>
    </source>
</evidence>
<proteinExistence type="predicted"/>
<accession>A0A411BE86</accession>
<protein>
    <submittedName>
        <fullName evidence="1">Uncharacterized protein</fullName>
    </submittedName>
</protein>
<dbReference type="Proteomes" id="UP000290779">
    <property type="component" value="Segment"/>
</dbReference>
<keyword evidence="2" id="KW-1185">Reference proteome</keyword>
<dbReference type="EMBL" id="MH791408">
    <property type="protein sequence ID" value="QAX99827.1"/>
    <property type="molecule type" value="Genomic_DNA"/>
</dbReference>
<organism evidence="1 2">
    <name type="scientific">Pseudomonas phage PaZq-1</name>
    <dbReference type="NCBI Taxonomy" id="2419747"/>
    <lineage>
        <taxon>Viruses</taxon>
        <taxon>Duplodnaviria</taxon>
        <taxon>Heunggongvirae</taxon>
        <taxon>Uroviricota</taxon>
        <taxon>Caudoviricetes</taxon>
        <taxon>Vandenendeviridae</taxon>
        <taxon>Skurskavirinae</taxon>
        <taxon>Pakpunavirus</taxon>
        <taxon>Pakpunavirus PaZq1</taxon>
    </lineage>
</organism>
<name>A0A411BE86_9CAUD</name>
<reference evidence="1" key="1">
    <citation type="submission" date="2018-08" db="EMBL/GenBank/DDBJ databases">
        <title>PaZq-1, Complete genome sequences of 3 novel enterobacteria, Pakpunavirus like phages.</title>
        <authorList>
            <person name="Yuan S."/>
            <person name="Ma Y."/>
            <person name="Liu Q."/>
        </authorList>
    </citation>
    <scope>NUCLEOTIDE SEQUENCE [LARGE SCALE GENOMIC DNA]</scope>
</reference>